<dbReference type="GO" id="GO:0003729">
    <property type="term" value="F:mRNA binding"/>
    <property type="evidence" value="ECO:0007669"/>
    <property type="project" value="TreeGrafter"/>
</dbReference>
<organism evidence="6 7">
    <name type="scientific">Aquilegia coerulea</name>
    <name type="common">Rocky mountain columbine</name>
    <dbReference type="NCBI Taxonomy" id="218851"/>
    <lineage>
        <taxon>Eukaryota</taxon>
        <taxon>Viridiplantae</taxon>
        <taxon>Streptophyta</taxon>
        <taxon>Embryophyta</taxon>
        <taxon>Tracheophyta</taxon>
        <taxon>Spermatophyta</taxon>
        <taxon>Magnoliopsida</taxon>
        <taxon>Ranunculales</taxon>
        <taxon>Ranunculaceae</taxon>
        <taxon>Thalictroideae</taxon>
        <taxon>Aquilegia</taxon>
    </lineage>
</organism>
<reference evidence="6 7" key="1">
    <citation type="submission" date="2017-09" db="EMBL/GenBank/DDBJ databases">
        <title>WGS assembly of Aquilegia coerulea Goldsmith.</title>
        <authorList>
            <person name="Hodges S."/>
            <person name="Kramer E."/>
            <person name="Nordborg M."/>
            <person name="Tomkins J."/>
            <person name="Borevitz J."/>
            <person name="Derieg N."/>
            <person name="Yan J."/>
            <person name="Mihaltcheva S."/>
            <person name="Hayes R.D."/>
            <person name="Rokhsar D."/>
        </authorList>
    </citation>
    <scope>NUCLEOTIDE SEQUENCE [LARGE SCALE GENOMIC DNA]</scope>
    <source>
        <strain evidence="7">cv. Goldsmith</strain>
    </source>
</reference>
<accession>A0A2G5EPI1</accession>
<evidence type="ECO:0000256" key="1">
    <source>
        <dbReference type="ARBA" id="ARBA00022884"/>
    </source>
</evidence>
<dbReference type="Pfam" id="PF00076">
    <property type="entry name" value="RRM_1"/>
    <property type="match status" value="1"/>
</dbReference>
<dbReference type="STRING" id="218851.A0A2G5EPI1"/>
<dbReference type="InterPro" id="IPR002075">
    <property type="entry name" value="NTF2_dom"/>
</dbReference>
<dbReference type="InParanoid" id="A0A2G5EPI1"/>
<dbReference type="FunCoup" id="A0A2G5EPI1">
    <property type="interactions" value="3417"/>
</dbReference>
<dbReference type="PROSITE" id="PS50177">
    <property type="entry name" value="NTF2_DOMAIN"/>
    <property type="match status" value="1"/>
</dbReference>
<feature type="compositionally biased region" description="Low complexity" evidence="3">
    <location>
        <begin position="388"/>
        <end position="398"/>
    </location>
</feature>
<dbReference type="InterPro" id="IPR018222">
    <property type="entry name" value="Nuclear_transport_factor_2_euk"/>
</dbReference>
<evidence type="ECO:0000259" key="4">
    <source>
        <dbReference type="PROSITE" id="PS50102"/>
    </source>
</evidence>
<evidence type="ECO:0008006" key="8">
    <source>
        <dbReference type="Google" id="ProtNLM"/>
    </source>
</evidence>
<dbReference type="CDD" id="cd00590">
    <property type="entry name" value="RRM_SF"/>
    <property type="match status" value="1"/>
</dbReference>
<dbReference type="InterPro" id="IPR000504">
    <property type="entry name" value="RRM_dom"/>
</dbReference>
<dbReference type="PANTHER" id="PTHR10693">
    <property type="entry name" value="RAS GTPASE-ACTIVATING PROTEIN-BINDING PROTEIN"/>
    <property type="match status" value="1"/>
</dbReference>
<dbReference type="OrthoDB" id="339151at2759"/>
<feature type="compositionally biased region" description="Low complexity" evidence="3">
    <location>
        <begin position="415"/>
        <end position="424"/>
    </location>
</feature>
<evidence type="ECO:0000313" key="6">
    <source>
        <dbReference type="EMBL" id="PIA57675.1"/>
    </source>
</evidence>
<dbReference type="SUPFAM" id="SSF54928">
    <property type="entry name" value="RNA-binding domain, RBD"/>
    <property type="match status" value="1"/>
</dbReference>
<dbReference type="Pfam" id="PF02136">
    <property type="entry name" value="NTF2"/>
    <property type="match status" value="1"/>
</dbReference>
<dbReference type="Gene3D" id="3.10.450.50">
    <property type="match status" value="1"/>
</dbReference>
<feature type="compositionally biased region" description="Gly residues" evidence="3">
    <location>
        <begin position="426"/>
        <end position="440"/>
    </location>
</feature>
<dbReference type="AlphaFoldDB" id="A0A2G5EPI1"/>
<dbReference type="InterPro" id="IPR039539">
    <property type="entry name" value="Ras_GTPase_bind_prot"/>
</dbReference>
<gene>
    <name evidence="6" type="ORF">AQUCO_00600422v1</name>
</gene>
<dbReference type="SUPFAM" id="SSF54427">
    <property type="entry name" value="NTF2-like"/>
    <property type="match status" value="1"/>
</dbReference>
<sequence length="464" mass="50038">MAMPTASHPMTPSPQVVGSAFVDQYYHILHASPELVHRFYQDSSVIIRPNASGTMTSATTMQAINDLILSLDYNNYKAEIKSADAQESFRGGVMVLVTGCLTGKDGTKRKFAQSFFLAPQDKGYFVFNDVFRYVDEKEAVQTSAVITNRSVESVETANVIIELEPTRVSEHPVSEPAIAVEESVDKGEEVCNPSDNEEGSIVDVEIVGESPASPNQHEVRLIPETASSAGQEDAPKKSYASIVKVTKGERRPVPVYVPTNKARVASRKTEQQSVGSATTAPERDTLAPSTESNETHEEVEGASIYIRSLPMNASVAEVEEEFKKFGRIKPGGVQVRSNKQQGYCFGFVEFEDLTSMQSAIEASPVNIGGIQAFIEQKRTTSRGGGGRSRFSPSRGGFRNDNVRARGNFGGGRGYGRNNFGNRGEFSGRGQGPSGRGGEGGYQRVNQNGSGRAGPQGGANQTNNT</sequence>
<feature type="region of interest" description="Disordered" evidence="3">
    <location>
        <begin position="376"/>
        <end position="464"/>
    </location>
</feature>
<keyword evidence="7" id="KW-1185">Reference proteome</keyword>
<evidence type="ECO:0000256" key="3">
    <source>
        <dbReference type="SAM" id="MobiDB-lite"/>
    </source>
</evidence>
<protein>
    <recommendedName>
        <fullName evidence="8">NTF2 domain-containing protein</fullName>
    </recommendedName>
</protein>
<dbReference type="GO" id="GO:1990904">
    <property type="term" value="C:ribonucleoprotein complex"/>
    <property type="evidence" value="ECO:0007669"/>
    <property type="project" value="TreeGrafter"/>
</dbReference>
<dbReference type="FunFam" id="3.10.450.50:FF:000003">
    <property type="entry name" value="Nuclear transport factor 2 family protein"/>
    <property type="match status" value="1"/>
</dbReference>
<evidence type="ECO:0000256" key="2">
    <source>
        <dbReference type="PROSITE-ProRule" id="PRU00176"/>
    </source>
</evidence>
<proteinExistence type="predicted"/>
<feature type="domain" description="RRM" evidence="4">
    <location>
        <begin position="302"/>
        <end position="379"/>
    </location>
</feature>
<evidence type="ECO:0000259" key="5">
    <source>
        <dbReference type="PROSITE" id="PS50177"/>
    </source>
</evidence>
<dbReference type="PANTHER" id="PTHR10693:SF75">
    <property type="entry name" value="NUCLEAR TRANSPORT FACTOR 2"/>
    <property type="match status" value="1"/>
</dbReference>
<dbReference type="Proteomes" id="UP000230069">
    <property type="component" value="Unassembled WGS sequence"/>
</dbReference>
<dbReference type="GO" id="GO:0005829">
    <property type="term" value="C:cytosol"/>
    <property type="evidence" value="ECO:0007669"/>
    <property type="project" value="TreeGrafter"/>
</dbReference>
<name>A0A2G5EPI1_AQUCA</name>
<keyword evidence="1 2" id="KW-0694">RNA-binding</keyword>
<feature type="region of interest" description="Disordered" evidence="3">
    <location>
        <begin position="263"/>
        <end position="303"/>
    </location>
</feature>
<dbReference type="PROSITE" id="PS50102">
    <property type="entry name" value="RRM"/>
    <property type="match status" value="1"/>
</dbReference>
<dbReference type="InterPro" id="IPR035979">
    <property type="entry name" value="RBD_domain_sf"/>
</dbReference>
<dbReference type="InterPro" id="IPR012677">
    <property type="entry name" value="Nucleotide-bd_a/b_plait_sf"/>
</dbReference>
<dbReference type="Gene3D" id="3.30.70.330">
    <property type="match status" value="1"/>
</dbReference>
<evidence type="ECO:0000313" key="7">
    <source>
        <dbReference type="Proteomes" id="UP000230069"/>
    </source>
</evidence>
<dbReference type="CDD" id="cd00780">
    <property type="entry name" value="NTF2"/>
    <property type="match status" value="1"/>
</dbReference>
<dbReference type="InterPro" id="IPR032710">
    <property type="entry name" value="NTF2-like_dom_sf"/>
</dbReference>
<dbReference type="SMART" id="SM00360">
    <property type="entry name" value="RRM"/>
    <property type="match status" value="1"/>
</dbReference>
<dbReference type="EMBL" id="KZ305023">
    <property type="protein sequence ID" value="PIA57675.1"/>
    <property type="molecule type" value="Genomic_DNA"/>
</dbReference>
<feature type="domain" description="NTF2" evidence="5">
    <location>
        <begin position="17"/>
        <end position="133"/>
    </location>
</feature>